<keyword evidence="1" id="KW-1133">Transmembrane helix</keyword>
<reference evidence="2 3" key="1">
    <citation type="journal article" date="2020" name="ISME J.">
        <title>Uncovering the hidden diversity of litter-decomposition mechanisms in mushroom-forming fungi.</title>
        <authorList>
            <person name="Floudas D."/>
            <person name="Bentzer J."/>
            <person name="Ahren D."/>
            <person name="Johansson T."/>
            <person name="Persson P."/>
            <person name="Tunlid A."/>
        </authorList>
    </citation>
    <scope>NUCLEOTIDE SEQUENCE [LARGE SCALE GENOMIC DNA]</scope>
    <source>
        <strain evidence="2 3">CBS 291.85</strain>
    </source>
</reference>
<name>A0A8H5CY36_9AGAR</name>
<evidence type="ECO:0000313" key="2">
    <source>
        <dbReference type="EMBL" id="KAF5348727.1"/>
    </source>
</evidence>
<gene>
    <name evidence="2" type="ORF">D9758_006796</name>
</gene>
<keyword evidence="3" id="KW-1185">Reference proteome</keyword>
<sequence>MIPLLNNFNLDSSGVAGFFGGDEAIAAMLTVHLYQGRRWLGWYNSSGGYSVAKYYGKLARTRILRGMYPGVRVEPVELFGLGGKKNPGFIAAHSGTFLGETGHLGFLLMKYCRGLKEEKGCKGGRQTTPVGVTVVTLRSPKGLDSTQPLPAAMYDKSVLFASVIPIGASLAACIACGVGRDWYALSMILLGMMANGIACCRIGSGVLMVNRIKPADNAGRGDGVLTSKNEVVIVRGPESAIAQVTRGSFFAFFWAECTGL</sequence>
<proteinExistence type="predicted"/>
<keyword evidence="1" id="KW-0812">Transmembrane</keyword>
<feature type="transmembrane region" description="Helical" evidence="1">
    <location>
        <begin position="158"/>
        <end position="177"/>
    </location>
</feature>
<dbReference type="OrthoDB" id="2366471at2759"/>
<keyword evidence="1" id="KW-0472">Membrane</keyword>
<feature type="transmembrane region" description="Helical" evidence="1">
    <location>
        <begin position="183"/>
        <end position="203"/>
    </location>
</feature>
<comment type="caution">
    <text evidence="2">The sequence shown here is derived from an EMBL/GenBank/DDBJ whole genome shotgun (WGS) entry which is preliminary data.</text>
</comment>
<dbReference type="AlphaFoldDB" id="A0A8H5CY36"/>
<dbReference type="Proteomes" id="UP000559256">
    <property type="component" value="Unassembled WGS sequence"/>
</dbReference>
<evidence type="ECO:0000256" key="1">
    <source>
        <dbReference type="SAM" id="Phobius"/>
    </source>
</evidence>
<evidence type="ECO:0000313" key="3">
    <source>
        <dbReference type="Proteomes" id="UP000559256"/>
    </source>
</evidence>
<protein>
    <submittedName>
        <fullName evidence="2">Uncharacterized protein</fullName>
    </submittedName>
</protein>
<organism evidence="2 3">
    <name type="scientific">Tetrapyrgos nigripes</name>
    <dbReference type="NCBI Taxonomy" id="182062"/>
    <lineage>
        <taxon>Eukaryota</taxon>
        <taxon>Fungi</taxon>
        <taxon>Dikarya</taxon>
        <taxon>Basidiomycota</taxon>
        <taxon>Agaricomycotina</taxon>
        <taxon>Agaricomycetes</taxon>
        <taxon>Agaricomycetidae</taxon>
        <taxon>Agaricales</taxon>
        <taxon>Marasmiineae</taxon>
        <taxon>Marasmiaceae</taxon>
        <taxon>Tetrapyrgos</taxon>
    </lineage>
</organism>
<dbReference type="EMBL" id="JAACJM010000085">
    <property type="protein sequence ID" value="KAF5348727.1"/>
    <property type="molecule type" value="Genomic_DNA"/>
</dbReference>
<accession>A0A8H5CY36</accession>